<feature type="domain" description="DUF6318" evidence="3">
    <location>
        <begin position="58"/>
        <end position="193"/>
    </location>
</feature>
<evidence type="ECO:0000259" key="3">
    <source>
        <dbReference type="Pfam" id="PF19843"/>
    </source>
</evidence>
<feature type="compositionally biased region" description="Polar residues" evidence="1">
    <location>
        <begin position="42"/>
        <end position="55"/>
    </location>
</feature>
<comment type="caution">
    <text evidence="4">The sequence shown here is derived from an EMBL/GenBank/DDBJ whole genome shotgun (WGS) entry which is preliminary data.</text>
</comment>
<feature type="signal peptide" evidence="2">
    <location>
        <begin position="1"/>
        <end position="25"/>
    </location>
</feature>
<dbReference type="EMBL" id="BAAAOS010000041">
    <property type="protein sequence ID" value="GAA1594717.1"/>
    <property type="molecule type" value="Genomic_DNA"/>
</dbReference>
<reference evidence="4 5" key="1">
    <citation type="journal article" date="2019" name="Int. J. Syst. Evol. Microbiol.">
        <title>The Global Catalogue of Microorganisms (GCM) 10K type strain sequencing project: providing services to taxonomists for standard genome sequencing and annotation.</title>
        <authorList>
            <consortium name="The Broad Institute Genomics Platform"/>
            <consortium name="The Broad Institute Genome Sequencing Center for Infectious Disease"/>
            <person name="Wu L."/>
            <person name="Ma J."/>
        </authorList>
    </citation>
    <scope>NUCLEOTIDE SEQUENCE [LARGE SCALE GENOMIC DNA]</scope>
    <source>
        <strain evidence="4 5">JCM 14969</strain>
    </source>
</reference>
<dbReference type="RefSeq" id="WP_344219036.1">
    <property type="nucleotide sequence ID" value="NZ_BAAAOS010000041.1"/>
</dbReference>
<feature type="chain" id="PRO_5046532331" description="DUF6318 domain-containing protein" evidence="2">
    <location>
        <begin position="26"/>
        <end position="198"/>
    </location>
</feature>
<organism evidence="4 5">
    <name type="scientific">Kribbella sancticallisti</name>
    <dbReference type="NCBI Taxonomy" id="460087"/>
    <lineage>
        <taxon>Bacteria</taxon>
        <taxon>Bacillati</taxon>
        <taxon>Actinomycetota</taxon>
        <taxon>Actinomycetes</taxon>
        <taxon>Propionibacteriales</taxon>
        <taxon>Kribbellaceae</taxon>
        <taxon>Kribbella</taxon>
    </lineage>
</organism>
<evidence type="ECO:0000256" key="2">
    <source>
        <dbReference type="SAM" id="SignalP"/>
    </source>
</evidence>
<dbReference type="Proteomes" id="UP001500393">
    <property type="component" value="Unassembled WGS sequence"/>
</dbReference>
<evidence type="ECO:0000313" key="4">
    <source>
        <dbReference type="EMBL" id="GAA1594717.1"/>
    </source>
</evidence>
<dbReference type="Pfam" id="PF19843">
    <property type="entry name" value="DUF6318"/>
    <property type="match status" value="1"/>
</dbReference>
<keyword evidence="2" id="KW-0732">Signal</keyword>
<keyword evidence="5" id="KW-1185">Reference proteome</keyword>
<feature type="region of interest" description="Disordered" evidence="1">
    <location>
        <begin position="29"/>
        <end position="65"/>
    </location>
</feature>
<proteinExistence type="predicted"/>
<gene>
    <name evidence="4" type="ORF">GCM10009789_55960</name>
</gene>
<sequence>MTQRSRTRSLIAVYLGTALALTACAAKSPEAGRPNTAPVTPDSPSVRSTTATAQPTIPPERPQSANGLTLASAELFIRHYIDLMNYAAKTGDTSALRDASDLGCVGCGKYFASVEKVNQQNGGLSGDYQEKVVEVVELTRAEQKRLAASTAVTVGNYVARQSPASAPVTVKASAYTEEMVLSPNGGNWQMFEMELIKR</sequence>
<protein>
    <recommendedName>
        <fullName evidence="3">DUF6318 domain-containing protein</fullName>
    </recommendedName>
</protein>
<evidence type="ECO:0000313" key="5">
    <source>
        <dbReference type="Proteomes" id="UP001500393"/>
    </source>
</evidence>
<dbReference type="InterPro" id="IPR046281">
    <property type="entry name" value="DUF6318"/>
</dbReference>
<evidence type="ECO:0000256" key="1">
    <source>
        <dbReference type="SAM" id="MobiDB-lite"/>
    </source>
</evidence>
<name>A0ABN2E4R7_9ACTN</name>
<dbReference type="PROSITE" id="PS51257">
    <property type="entry name" value="PROKAR_LIPOPROTEIN"/>
    <property type="match status" value="1"/>
</dbReference>
<accession>A0ABN2E4R7</accession>